<protein>
    <submittedName>
        <fullName evidence="2">Uncharacterized protein</fullName>
    </submittedName>
</protein>
<dbReference type="EMBL" id="CM007390">
    <property type="protein sequence ID" value="ONK56266.1"/>
    <property type="molecule type" value="Genomic_DNA"/>
</dbReference>
<evidence type="ECO:0000313" key="2">
    <source>
        <dbReference type="EMBL" id="ONK56266.1"/>
    </source>
</evidence>
<sequence length="99" mass="10475">MDLNHNFSSSKTVEIPGLVEESSPCKETTALAVDAAKNRAQAGESTGPSSRPESSRCPGKEPVGIKNIKERAGTPPDHEENGASERIMGEMSSAGIHRE</sequence>
<keyword evidence="3" id="KW-1185">Reference proteome</keyword>
<evidence type="ECO:0000313" key="3">
    <source>
        <dbReference type="Proteomes" id="UP000243459"/>
    </source>
</evidence>
<organism evidence="2 3">
    <name type="scientific">Asparagus officinalis</name>
    <name type="common">Garden asparagus</name>
    <dbReference type="NCBI Taxonomy" id="4686"/>
    <lineage>
        <taxon>Eukaryota</taxon>
        <taxon>Viridiplantae</taxon>
        <taxon>Streptophyta</taxon>
        <taxon>Embryophyta</taxon>
        <taxon>Tracheophyta</taxon>
        <taxon>Spermatophyta</taxon>
        <taxon>Magnoliopsida</taxon>
        <taxon>Liliopsida</taxon>
        <taxon>Asparagales</taxon>
        <taxon>Asparagaceae</taxon>
        <taxon>Asparagoideae</taxon>
        <taxon>Asparagus</taxon>
    </lineage>
</organism>
<gene>
    <name evidence="2" type="ORF">A4U43_C10F5830</name>
</gene>
<proteinExistence type="predicted"/>
<dbReference type="Gramene" id="ONK56266">
    <property type="protein sequence ID" value="ONK56266"/>
    <property type="gene ID" value="A4U43_C10F5830"/>
</dbReference>
<dbReference type="AlphaFoldDB" id="A0A5P1E5G1"/>
<name>A0A5P1E5G1_ASPOF</name>
<dbReference type="Proteomes" id="UP000243459">
    <property type="component" value="Chromosome 10"/>
</dbReference>
<accession>A0A5P1E5G1</accession>
<feature type="region of interest" description="Disordered" evidence="1">
    <location>
        <begin position="34"/>
        <end position="99"/>
    </location>
</feature>
<feature type="compositionally biased region" description="Basic and acidic residues" evidence="1">
    <location>
        <begin position="67"/>
        <end position="83"/>
    </location>
</feature>
<feature type="compositionally biased region" description="Polar residues" evidence="1">
    <location>
        <begin position="43"/>
        <end position="52"/>
    </location>
</feature>
<evidence type="ECO:0000256" key="1">
    <source>
        <dbReference type="SAM" id="MobiDB-lite"/>
    </source>
</evidence>
<reference evidence="3" key="1">
    <citation type="journal article" date="2017" name="Nat. Commun.">
        <title>The asparagus genome sheds light on the origin and evolution of a young Y chromosome.</title>
        <authorList>
            <person name="Harkess A."/>
            <person name="Zhou J."/>
            <person name="Xu C."/>
            <person name="Bowers J.E."/>
            <person name="Van der Hulst R."/>
            <person name="Ayyampalayam S."/>
            <person name="Mercati F."/>
            <person name="Riccardi P."/>
            <person name="McKain M.R."/>
            <person name="Kakrana A."/>
            <person name="Tang H."/>
            <person name="Ray J."/>
            <person name="Groenendijk J."/>
            <person name="Arikit S."/>
            <person name="Mathioni S.M."/>
            <person name="Nakano M."/>
            <person name="Shan H."/>
            <person name="Telgmann-Rauber A."/>
            <person name="Kanno A."/>
            <person name="Yue Z."/>
            <person name="Chen H."/>
            <person name="Li W."/>
            <person name="Chen Y."/>
            <person name="Xu X."/>
            <person name="Zhang Y."/>
            <person name="Luo S."/>
            <person name="Chen H."/>
            <person name="Gao J."/>
            <person name="Mao Z."/>
            <person name="Pires J.C."/>
            <person name="Luo M."/>
            <person name="Kudrna D."/>
            <person name="Wing R.A."/>
            <person name="Meyers B.C."/>
            <person name="Yi K."/>
            <person name="Kong H."/>
            <person name="Lavrijsen P."/>
            <person name="Sunseri F."/>
            <person name="Falavigna A."/>
            <person name="Ye Y."/>
            <person name="Leebens-Mack J.H."/>
            <person name="Chen G."/>
        </authorList>
    </citation>
    <scope>NUCLEOTIDE SEQUENCE [LARGE SCALE GENOMIC DNA]</scope>
    <source>
        <strain evidence="3">cv. DH0086</strain>
    </source>
</reference>